<feature type="compositionally biased region" description="Polar residues" evidence="1">
    <location>
        <begin position="312"/>
        <end position="331"/>
    </location>
</feature>
<evidence type="ECO:0008006" key="4">
    <source>
        <dbReference type="Google" id="ProtNLM"/>
    </source>
</evidence>
<protein>
    <recommendedName>
        <fullName evidence="4">CCZ1/INTU/HSP4 first Longin domain-containing protein</fullName>
    </recommendedName>
</protein>
<dbReference type="InterPro" id="IPR026053">
    <property type="entry name" value="HPS1"/>
</dbReference>
<gene>
    <name evidence="2" type="ORF">INT45_002978</name>
</gene>
<evidence type="ECO:0000313" key="3">
    <source>
        <dbReference type="Proteomes" id="UP000646827"/>
    </source>
</evidence>
<feature type="region of interest" description="Disordered" evidence="1">
    <location>
        <begin position="618"/>
        <end position="637"/>
    </location>
</feature>
<dbReference type="PANTHER" id="PTHR12761">
    <property type="entry name" value="HERMANSKY-PUDLAK SYNDROME PROTEIN 1"/>
    <property type="match status" value="1"/>
</dbReference>
<feature type="region of interest" description="Disordered" evidence="1">
    <location>
        <begin position="449"/>
        <end position="499"/>
    </location>
</feature>
<feature type="compositionally biased region" description="Low complexity" evidence="1">
    <location>
        <begin position="585"/>
        <end position="600"/>
    </location>
</feature>
<accession>A0A8H7VRJ9</accession>
<feature type="region of interest" description="Disordered" evidence="1">
    <location>
        <begin position="310"/>
        <end position="360"/>
    </location>
</feature>
<feature type="region of interest" description="Disordered" evidence="1">
    <location>
        <begin position="549"/>
        <end position="606"/>
    </location>
</feature>
<keyword evidence="3" id="KW-1185">Reference proteome</keyword>
<comment type="caution">
    <text evidence="2">The sequence shown here is derived from an EMBL/GenBank/DDBJ whole genome shotgun (WGS) entry which is preliminary data.</text>
</comment>
<reference evidence="2 3" key="1">
    <citation type="submission" date="2020-12" db="EMBL/GenBank/DDBJ databases">
        <title>Metabolic potential, ecology and presence of endohyphal bacteria is reflected in genomic diversity of Mucoromycotina.</title>
        <authorList>
            <person name="Muszewska A."/>
            <person name="Okrasinska A."/>
            <person name="Steczkiewicz K."/>
            <person name="Drgas O."/>
            <person name="Orlowska M."/>
            <person name="Perlinska-Lenart U."/>
            <person name="Aleksandrzak-Piekarczyk T."/>
            <person name="Szatraj K."/>
            <person name="Zielenkiewicz U."/>
            <person name="Pilsyk S."/>
            <person name="Malc E."/>
            <person name="Mieczkowski P."/>
            <person name="Kruszewska J.S."/>
            <person name="Biernat P."/>
            <person name="Pawlowska J."/>
        </authorList>
    </citation>
    <scope>NUCLEOTIDE SEQUENCE [LARGE SCALE GENOMIC DNA]</scope>
    <source>
        <strain evidence="2 3">CBS 142.35</strain>
    </source>
</reference>
<proteinExistence type="predicted"/>
<dbReference type="GO" id="GO:0016192">
    <property type="term" value="P:vesicle-mediated transport"/>
    <property type="evidence" value="ECO:0007669"/>
    <property type="project" value="InterPro"/>
</dbReference>
<feature type="compositionally biased region" description="Low complexity" evidence="1">
    <location>
        <begin position="344"/>
        <end position="360"/>
    </location>
</feature>
<dbReference type="EMBL" id="JAEPRB010000043">
    <property type="protein sequence ID" value="KAG2224439.1"/>
    <property type="molecule type" value="Genomic_DNA"/>
</dbReference>
<sequence>MIKFLILNNSGDVIYHSTEPKNQHAISELSKIRYLPLLLTKDLLKASFHDRIQYLHTRNKTITFLEKHGLLYIAWTQRGTIPVNLVHQHLFIIDRLLRFHFGPQWHTRVENISATRGNIYQHRHRRHQQQQQRQQTIISLEQVSTCISKIILISTQKPLYCPDMLCSVEQVELHDDLRTRLSQTLRQCCDMAFSTTFSSNNNAPTTTRFSSFFATPPRNITWDHHHRRKTNSFHEGVTSSSTTTTDGYSSLVWSDVFLFVKNKIVVRCSNSEMDELVEEDLPHEVLFYLCHMAAEYADQSDVKEGKRHVLHTPTTSTTRSQNILEPSYSTDSVHKPVYATSSDSTPTPQASSSEATSSQKSSVTYIYDSSSISAPFKVKEKSASSVTVASSNCSTPALSWSSPPPLVHNQLLSRLSRRSGEYHYNHHHTPSTSSSKLHHHHNQWPFISQKHQEQQKEKENHYHNKEDDKGQEEIKRRKQKPRPHLQVEIDGPDEQEEATDADIEEEYEYDHDRVAEVEIIKEGLPRNAKLYHSSSEHAEDEAANCLSSSLPLDTVPFQGSPTRRRSSNTSNNTTVTITKQPILFQSSAPSSPAVRSRSQSNADRLSAKQSLRHMFSSFLQNNNNNDNSDDDSATTTLPDNEIKVMPRWIKIGHRLVLCFILLIHLGDGLCATIICRRDIVDSHTTETIHDKTTYYSVARALRSSLQEQLQDFTTFLLTKEATHFTILSFMTAYPGLLHFIHLKDGVMLAPRIVDLNEFNNNQGLLLEIGEKYHQWASSSSDDDRDESSSLPTWGWPSITKLHDLCEQMVRNNDPSHNRIHHTVQLDSSAGRGFQCIYQRDKYGDLLMGLYFSFIPKNILMDMHQRLFMDVSQRLP</sequence>
<feature type="compositionally biased region" description="Acidic residues" evidence="1">
    <location>
        <begin position="490"/>
        <end position="499"/>
    </location>
</feature>
<dbReference type="GO" id="GO:0005085">
    <property type="term" value="F:guanyl-nucleotide exchange factor activity"/>
    <property type="evidence" value="ECO:0007669"/>
    <property type="project" value="TreeGrafter"/>
</dbReference>
<name>A0A8H7VRJ9_9FUNG</name>
<dbReference type="Proteomes" id="UP000646827">
    <property type="component" value="Unassembled WGS sequence"/>
</dbReference>
<evidence type="ECO:0000256" key="1">
    <source>
        <dbReference type="SAM" id="MobiDB-lite"/>
    </source>
</evidence>
<evidence type="ECO:0000313" key="2">
    <source>
        <dbReference type="EMBL" id="KAG2224439.1"/>
    </source>
</evidence>
<dbReference type="OrthoDB" id="10255234at2759"/>
<dbReference type="PANTHER" id="PTHR12761:SF1">
    <property type="entry name" value="BLOC-3 COMPLEX MEMBER HPS1"/>
    <property type="match status" value="1"/>
</dbReference>
<dbReference type="GO" id="GO:0031085">
    <property type="term" value="C:BLOC-3 complex"/>
    <property type="evidence" value="ECO:0007669"/>
    <property type="project" value="TreeGrafter"/>
</dbReference>
<feature type="compositionally biased region" description="Polar residues" evidence="1">
    <location>
        <begin position="549"/>
        <end position="561"/>
    </location>
</feature>
<feature type="compositionally biased region" description="Basic and acidic residues" evidence="1">
    <location>
        <begin position="450"/>
        <end position="475"/>
    </location>
</feature>
<dbReference type="AlphaFoldDB" id="A0A8H7VRJ9"/>
<organism evidence="2 3">
    <name type="scientific">Circinella minor</name>
    <dbReference type="NCBI Taxonomy" id="1195481"/>
    <lineage>
        <taxon>Eukaryota</taxon>
        <taxon>Fungi</taxon>
        <taxon>Fungi incertae sedis</taxon>
        <taxon>Mucoromycota</taxon>
        <taxon>Mucoromycotina</taxon>
        <taxon>Mucoromycetes</taxon>
        <taxon>Mucorales</taxon>
        <taxon>Lichtheimiaceae</taxon>
        <taxon>Circinella</taxon>
    </lineage>
</organism>